<proteinExistence type="predicted"/>
<dbReference type="PANTHER" id="PTHR42685:SF19">
    <property type="entry name" value="POSSIBLE OXIDOREDUCTASE"/>
    <property type="match status" value="1"/>
</dbReference>
<dbReference type="Proteomes" id="UP000236723">
    <property type="component" value="Unassembled WGS sequence"/>
</dbReference>
<dbReference type="Gene3D" id="3.50.50.60">
    <property type="entry name" value="FAD/NAD(P)-binding domain"/>
    <property type="match status" value="1"/>
</dbReference>
<evidence type="ECO:0000313" key="3">
    <source>
        <dbReference type="Proteomes" id="UP000236723"/>
    </source>
</evidence>
<organism evidence="2 3">
    <name type="scientific">Thermomonospora echinospora</name>
    <dbReference type="NCBI Taxonomy" id="1992"/>
    <lineage>
        <taxon>Bacteria</taxon>
        <taxon>Bacillati</taxon>
        <taxon>Actinomycetota</taxon>
        <taxon>Actinomycetes</taxon>
        <taxon>Streptosporangiales</taxon>
        <taxon>Thermomonosporaceae</taxon>
        <taxon>Thermomonospora</taxon>
    </lineage>
</organism>
<dbReference type="PANTHER" id="PTHR42685">
    <property type="entry name" value="GERANYLGERANYL DIPHOSPHATE REDUCTASE"/>
    <property type="match status" value="1"/>
</dbReference>
<name>A0A1H6CYS7_9ACTN</name>
<dbReference type="SUPFAM" id="SSF51905">
    <property type="entry name" value="FAD/NAD(P)-binding domain"/>
    <property type="match status" value="1"/>
</dbReference>
<sequence length="343" mass="35659">MSGGHDLLVVGGGPAGLATALHAVRAGFDVVVAEPRRTPVDKACGEGLMPGAVRALHALGVPVPGHPITGIRYVQGACHVQAAFRRSPGLGVRRTGLHAALHQAVIDAGVPVLPVRVGEIRQDATGVTAVGAGLRARWLAAADGLHSPIRRALGLEAATRGTPRYGLRRHYAVPPRSSCVEVHWGPCGEAYVTPLGPALVGVALLTTQRSPFDTQLTAFPGLAARFPAEAALTAVRGAGPLRQSARTRVHGRVLLVGDAAGYIDALTGEGISLALAGAEALVGNLRRGTPGNYETDWRNATRRYRLLTEGLIRARRHPALGHRIVPLAERLPGVFAAAVNALG</sequence>
<protein>
    <submittedName>
        <fullName evidence="2">Dehydrogenase (Flavoprotein)</fullName>
    </submittedName>
</protein>
<dbReference type="RefSeq" id="WP_103940566.1">
    <property type="nucleotide sequence ID" value="NZ_FNVO01000012.1"/>
</dbReference>
<accession>A0A1H6CYS7</accession>
<dbReference type="AlphaFoldDB" id="A0A1H6CYS7"/>
<dbReference type="InterPro" id="IPR050407">
    <property type="entry name" value="Geranylgeranyl_reductase"/>
</dbReference>
<keyword evidence="3" id="KW-1185">Reference proteome</keyword>
<dbReference type="InterPro" id="IPR036188">
    <property type="entry name" value="FAD/NAD-bd_sf"/>
</dbReference>
<dbReference type="Pfam" id="PF01494">
    <property type="entry name" value="FAD_binding_3"/>
    <property type="match status" value="1"/>
</dbReference>
<evidence type="ECO:0000313" key="2">
    <source>
        <dbReference type="EMBL" id="SEG78289.1"/>
    </source>
</evidence>
<dbReference type="EMBL" id="FNVO01000012">
    <property type="protein sequence ID" value="SEG78289.1"/>
    <property type="molecule type" value="Genomic_DNA"/>
</dbReference>
<gene>
    <name evidence="2" type="ORF">SAMN04489712_11258</name>
</gene>
<dbReference type="PRINTS" id="PR00420">
    <property type="entry name" value="RNGMNOXGNASE"/>
</dbReference>
<dbReference type="OrthoDB" id="113955at2"/>
<evidence type="ECO:0000259" key="1">
    <source>
        <dbReference type="Pfam" id="PF01494"/>
    </source>
</evidence>
<dbReference type="GO" id="GO:0071949">
    <property type="term" value="F:FAD binding"/>
    <property type="evidence" value="ECO:0007669"/>
    <property type="project" value="InterPro"/>
</dbReference>
<reference evidence="3" key="1">
    <citation type="submission" date="2016-10" db="EMBL/GenBank/DDBJ databases">
        <authorList>
            <person name="Varghese N."/>
            <person name="Submissions S."/>
        </authorList>
    </citation>
    <scope>NUCLEOTIDE SEQUENCE [LARGE SCALE GENOMIC DNA]</scope>
    <source>
        <strain evidence="3">DSM 43163</strain>
    </source>
</reference>
<dbReference type="InterPro" id="IPR002938">
    <property type="entry name" value="FAD-bd"/>
</dbReference>
<feature type="domain" description="FAD-binding" evidence="1">
    <location>
        <begin position="7"/>
        <end position="61"/>
    </location>
</feature>